<name>A0ABU5IGJ5_9BURK</name>
<accession>A0ABU5IGJ5</accession>
<evidence type="ECO:0000313" key="2">
    <source>
        <dbReference type="EMBL" id="MDZ5458251.1"/>
    </source>
</evidence>
<comment type="caution">
    <text evidence="2">The sequence shown here is derived from an EMBL/GenBank/DDBJ whole genome shotgun (WGS) entry which is preliminary data.</text>
</comment>
<dbReference type="Pfam" id="PF11684">
    <property type="entry name" value="DUF3280"/>
    <property type="match status" value="1"/>
</dbReference>
<dbReference type="RefSeq" id="WP_322466387.1">
    <property type="nucleotide sequence ID" value="NZ_JAXOJX010000027.1"/>
</dbReference>
<protein>
    <submittedName>
        <fullName evidence="2">DUF3280 domain-containing protein</fullName>
    </submittedName>
</protein>
<evidence type="ECO:0000256" key="1">
    <source>
        <dbReference type="SAM" id="SignalP"/>
    </source>
</evidence>
<dbReference type="EMBL" id="JAXOJX010000027">
    <property type="protein sequence ID" value="MDZ5458251.1"/>
    <property type="molecule type" value="Genomic_DNA"/>
</dbReference>
<feature type="chain" id="PRO_5046708420" evidence="1">
    <location>
        <begin position="32"/>
        <end position="186"/>
    </location>
</feature>
<dbReference type="Gene3D" id="3.40.50.10610">
    <property type="entry name" value="ABC-type transport auxiliary lipoprotein component"/>
    <property type="match status" value="1"/>
</dbReference>
<reference evidence="2 3" key="1">
    <citation type="submission" date="2023-11" db="EMBL/GenBank/DDBJ databases">
        <title>Draft genome of Azohydromonas lata strain H1 (DSM1123), a polyhydroxyalkanoate producer.</title>
        <authorList>
            <person name="Traversa D."/>
            <person name="D'Addabbo P."/>
            <person name="Pazzani C."/>
            <person name="Manzari C."/>
            <person name="Chiara M."/>
            <person name="Scrascia M."/>
        </authorList>
    </citation>
    <scope>NUCLEOTIDE SEQUENCE [LARGE SCALE GENOMIC DNA]</scope>
    <source>
        <strain evidence="2 3">H1</strain>
    </source>
</reference>
<feature type="signal peptide" evidence="1">
    <location>
        <begin position="1"/>
        <end position="31"/>
    </location>
</feature>
<proteinExistence type="predicted"/>
<dbReference type="Proteomes" id="UP001293718">
    <property type="component" value="Unassembled WGS sequence"/>
</dbReference>
<dbReference type="InterPro" id="IPR021698">
    <property type="entry name" value="DUF3280"/>
</dbReference>
<keyword evidence="3" id="KW-1185">Reference proteome</keyword>
<sequence>MYRTPSKLSRRRLLAWSLAGAAAARPAWSQASVPSAVVLDFDLLDDHPNTAGDNQAQLGARLRRAHVQLQQELQAQGLYRIVPLENAQALLDKLRNEQEYMHRCEDCARQIGRQLDTDYAITGWVQKVSELILNLNIEVHDVRRGRVVLSKSVDMRGNNDQSWERAVRFLVNDMAQKRQGNPKYGM</sequence>
<evidence type="ECO:0000313" key="3">
    <source>
        <dbReference type="Proteomes" id="UP001293718"/>
    </source>
</evidence>
<dbReference type="InterPro" id="IPR006311">
    <property type="entry name" value="TAT_signal"/>
</dbReference>
<gene>
    <name evidence="2" type="ORF">SM757_16875</name>
</gene>
<dbReference type="PROSITE" id="PS51318">
    <property type="entry name" value="TAT"/>
    <property type="match status" value="1"/>
</dbReference>
<keyword evidence="1" id="KW-0732">Signal</keyword>
<organism evidence="2 3">
    <name type="scientific">Azohydromonas lata</name>
    <dbReference type="NCBI Taxonomy" id="45677"/>
    <lineage>
        <taxon>Bacteria</taxon>
        <taxon>Pseudomonadati</taxon>
        <taxon>Pseudomonadota</taxon>
        <taxon>Betaproteobacteria</taxon>
        <taxon>Burkholderiales</taxon>
        <taxon>Sphaerotilaceae</taxon>
        <taxon>Azohydromonas</taxon>
    </lineage>
</organism>